<gene>
    <name evidence="1" type="ORF">KIN20_018945</name>
</gene>
<dbReference type="AlphaFoldDB" id="A0AAD5N4U6"/>
<sequence length="240" mass="26486">MSFHLDTGNCSSCTLLAVDDICTTDVAHHCNRSQIIYCCSGCRIVTNMCLVKGTVFEFSDDPVESRISFDAETLLITTASNINSSSCTLQTHRIGADGFTFSGPIQTCDLLVTKSEQAGVNTILTTTTFSPESATLADVVTVVDSEGGVRLYNLTSRRTLSYIPMNIQNDVLSISTTVQTDCLLVAILQPSRFYALRLNLISGELRESSWTGETLMLWYVDRSGVNIVQFQFKWDSNDRR</sequence>
<name>A0AAD5N4U6_PARTN</name>
<evidence type="ECO:0000313" key="2">
    <source>
        <dbReference type="Proteomes" id="UP001196413"/>
    </source>
</evidence>
<dbReference type="Proteomes" id="UP001196413">
    <property type="component" value="Unassembled WGS sequence"/>
</dbReference>
<organism evidence="1 2">
    <name type="scientific">Parelaphostrongylus tenuis</name>
    <name type="common">Meningeal worm</name>
    <dbReference type="NCBI Taxonomy" id="148309"/>
    <lineage>
        <taxon>Eukaryota</taxon>
        <taxon>Metazoa</taxon>
        <taxon>Ecdysozoa</taxon>
        <taxon>Nematoda</taxon>
        <taxon>Chromadorea</taxon>
        <taxon>Rhabditida</taxon>
        <taxon>Rhabditina</taxon>
        <taxon>Rhabditomorpha</taxon>
        <taxon>Strongyloidea</taxon>
        <taxon>Metastrongylidae</taxon>
        <taxon>Parelaphostrongylus</taxon>
    </lineage>
</organism>
<accession>A0AAD5N4U6</accession>
<comment type="caution">
    <text evidence="1">The sequence shown here is derived from an EMBL/GenBank/DDBJ whole genome shotgun (WGS) entry which is preliminary data.</text>
</comment>
<dbReference type="EMBL" id="JAHQIW010003769">
    <property type="protein sequence ID" value="KAJ1360064.1"/>
    <property type="molecule type" value="Genomic_DNA"/>
</dbReference>
<keyword evidence="2" id="KW-1185">Reference proteome</keyword>
<evidence type="ECO:0000313" key="1">
    <source>
        <dbReference type="EMBL" id="KAJ1360064.1"/>
    </source>
</evidence>
<protein>
    <submittedName>
        <fullName evidence="1">Uncharacterized protein</fullName>
    </submittedName>
</protein>
<reference evidence="1" key="1">
    <citation type="submission" date="2021-06" db="EMBL/GenBank/DDBJ databases">
        <title>Parelaphostrongylus tenuis whole genome reference sequence.</title>
        <authorList>
            <person name="Garwood T.J."/>
            <person name="Larsen P.A."/>
            <person name="Fountain-Jones N.M."/>
            <person name="Garbe J.R."/>
            <person name="Macchietto M.G."/>
            <person name="Kania S.A."/>
            <person name="Gerhold R.W."/>
            <person name="Richards J.E."/>
            <person name="Wolf T.M."/>
        </authorList>
    </citation>
    <scope>NUCLEOTIDE SEQUENCE</scope>
    <source>
        <strain evidence="1">MNPRO001-30</strain>
        <tissue evidence="1">Meninges</tissue>
    </source>
</reference>
<proteinExistence type="predicted"/>